<accession>A0ABP6W4X8</accession>
<evidence type="ECO:0000256" key="3">
    <source>
        <dbReference type="ARBA" id="ARBA00023194"/>
    </source>
</evidence>
<feature type="domain" description="Aminotransferase class V" evidence="6">
    <location>
        <begin position="25"/>
        <end position="377"/>
    </location>
</feature>
<dbReference type="Gene3D" id="3.90.1150.10">
    <property type="entry name" value="Aspartate Aminotransferase, domain 1"/>
    <property type="match status" value="1"/>
</dbReference>
<dbReference type="InterPro" id="IPR015424">
    <property type="entry name" value="PyrdxlP-dep_Trfase"/>
</dbReference>
<dbReference type="Gene3D" id="3.40.640.10">
    <property type="entry name" value="Type I PLP-dependent aspartate aminotransferase-like (Major domain)"/>
    <property type="match status" value="1"/>
</dbReference>
<dbReference type="RefSeq" id="WP_344860251.1">
    <property type="nucleotide sequence ID" value="NZ_BAAAZN010000006.1"/>
</dbReference>
<comment type="cofactor">
    <cofactor evidence="1 5">
        <name>pyridoxal 5'-phosphate</name>
        <dbReference type="ChEBI" id="CHEBI:597326"/>
    </cofactor>
</comment>
<protein>
    <submittedName>
        <fullName evidence="7">Cysteine desulfurase</fullName>
    </submittedName>
</protein>
<dbReference type="EMBL" id="BAAAZN010000006">
    <property type="protein sequence ID" value="GAA3545524.1"/>
    <property type="molecule type" value="Genomic_DNA"/>
</dbReference>
<dbReference type="SUPFAM" id="SSF53383">
    <property type="entry name" value="PLP-dependent transferases"/>
    <property type="match status" value="1"/>
</dbReference>
<comment type="caution">
    <text evidence="7">The sequence shown here is derived from an EMBL/GenBank/DDBJ whole genome shotgun (WGS) entry which is preliminary data.</text>
</comment>
<evidence type="ECO:0000256" key="1">
    <source>
        <dbReference type="ARBA" id="ARBA00001933"/>
    </source>
</evidence>
<dbReference type="InterPro" id="IPR015422">
    <property type="entry name" value="PyrdxlP-dep_Trfase_small"/>
</dbReference>
<evidence type="ECO:0000313" key="8">
    <source>
        <dbReference type="Proteomes" id="UP001500689"/>
    </source>
</evidence>
<dbReference type="PANTHER" id="PTHR43586:SF15">
    <property type="entry name" value="BLR3095 PROTEIN"/>
    <property type="match status" value="1"/>
</dbReference>
<comment type="similarity">
    <text evidence="4">Belongs to the class-V pyridoxal-phosphate-dependent aminotransferase family.</text>
</comment>
<dbReference type="InterPro" id="IPR015421">
    <property type="entry name" value="PyrdxlP-dep_Trfase_major"/>
</dbReference>
<name>A0ABP6W4X8_9PSEU</name>
<evidence type="ECO:0000256" key="5">
    <source>
        <dbReference type="RuleBase" id="RU004504"/>
    </source>
</evidence>
<sequence length="381" mass="41273">MSTTLGETTAFQRARREFRVLERMTYLDVAGRAPMADRVHRAMLDYLEVCRTRGADKEAWFARVEQLRARTAAFLGADTAEVAFMKNTSDGLNSIGAALRLAPGDSILVSPEFEHANNVYPWVHLRDRGVSVRTVPVGPDGVVRPEDIAAVIDRSTRLVTLSAVSSWTGARPDLAAIARVCHEHGVFFLVDAAQALGVVDIDVHRDGVDALAAATQKGLLGMYGLGVLYCRAEWFHRLRPPFLSVAGVDRAGLHESDLGDFENAAVLESAARFEVGNHNFAGLFAFDASLSLLEEAGIAEIERHVLGLADELTRALPGAGMSPSLGRAQSGIVSFAAPDPEALVARLAAHGVRVSLRRGTVRASLHLYNDRSDLERLINFL</sequence>
<dbReference type="Pfam" id="PF00266">
    <property type="entry name" value="Aminotran_5"/>
    <property type="match status" value="1"/>
</dbReference>
<evidence type="ECO:0000256" key="4">
    <source>
        <dbReference type="RuleBase" id="RU004075"/>
    </source>
</evidence>
<dbReference type="PROSITE" id="PS00595">
    <property type="entry name" value="AA_TRANSFER_CLASS_5"/>
    <property type="match status" value="1"/>
</dbReference>
<evidence type="ECO:0000256" key="2">
    <source>
        <dbReference type="ARBA" id="ARBA00022898"/>
    </source>
</evidence>
<dbReference type="PANTHER" id="PTHR43586">
    <property type="entry name" value="CYSTEINE DESULFURASE"/>
    <property type="match status" value="1"/>
</dbReference>
<keyword evidence="3" id="KW-0045">Antibiotic biosynthesis</keyword>
<evidence type="ECO:0000313" key="7">
    <source>
        <dbReference type="EMBL" id="GAA3545524.1"/>
    </source>
</evidence>
<dbReference type="InterPro" id="IPR020578">
    <property type="entry name" value="Aminotrans_V_PyrdxlP_BS"/>
</dbReference>
<evidence type="ECO:0000259" key="6">
    <source>
        <dbReference type="Pfam" id="PF00266"/>
    </source>
</evidence>
<keyword evidence="8" id="KW-1185">Reference proteome</keyword>
<gene>
    <name evidence="7" type="ORF">GCM10022222_31420</name>
</gene>
<dbReference type="Proteomes" id="UP001500689">
    <property type="component" value="Unassembled WGS sequence"/>
</dbReference>
<keyword evidence="2" id="KW-0663">Pyridoxal phosphate</keyword>
<reference evidence="8" key="1">
    <citation type="journal article" date="2019" name="Int. J. Syst. Evol. Microbiol.">
        <title>The Global Catalogue of Microorganisms (GCM) 10K type strain sequencing project: providing services to taxonomists for standard genome sequencing and annotation.</title>
        <authorList>
            <consortium name="The Broad Institute Genomics Platform"/>
            <consortium name="The Broad Institute Genome Sequencing Center for Infectious Disease"/>
            <person name="Wu L."/>
            <person name="Ma J."/>
        </authorList>
    </citation>
    <scope>NUCLEOTIDE SEQUENCE [LARGE SCALE GENOMIC DNA]</scope>
    <source>
        <strain evidence="8">JCM 16898</strain>
    </source>
</reference>
<dbReference type="InterPro" id="IPR000192">
    <property type="entry name" value="Aminotrans_V_dom"/>
</dbReference>
<organism evidence="7 8">
    <name type="scientific">Amycolatopsis ultiminotia</name>
    <dbReference type="NCBI Taxonomy" id="543629"/>
    <lineage>
        <taxon>Bacteria</taxon>
        <taxon>Bacillati</taxon>
        <taxon>Actinomycetota</taxon>
        <taxon>Actinomycetes</taxon>
        <taxon>Pseudonocardiales</taxon>
        <taxon>Pseudonocardiaceae</taxon>
        <taxon>Amycolatopsis</taxon>
    </lineage>
</organism>
<proteinExistence type="inferred from homology"/>